<accession>A0A1E3PGC4</accession>
<name>A0A1E3PGC4_9ASCO</name>
<feature type="region of interest" description="Disordered" evidence="1">
    <location>
        <begin position="108"/>
        <end position="140"/>
    </location>
</feature>
<sequence>MFEKIDNLLNKILAWRNNILDDLKSMRCVELNYNGTLLLNAFAIEILLLRMKLRPACSSLLNAQQLKTVLFTSIGMDKFVKDVLDFKKNGSEDLEGQKYNEVDPDWQNVVGKNDSEKDSHQSNSLEVGYNESNGHTSEVGSNNSTAYLQFNLNHLLESDINMWLSEL</sequence>
<reference evidence="2 3" key="1">
    <citation type="journal article" date="2016" name="Proc. Natl. Acad. Sci. U.S.A.">
        <title>Comparative genomics of biotechnologically important yeasts.</title>
        <authorList>
            <person name="Riley R."/>
            <person name="Haridas S."/>
            <person name="Wolfe K.H."/>
            <person name="Lopes M.R."/>
            <person name="Hittinger C.T."/>
            <person name="Goeker M."/>
            <person name="Salamov A.A."/>
            <person name="Wisecaver J.H."/>
            <person name="Long T.M."/>
            <person name="Calvey C.H."/>
            <person name="Aerts A.L."/>
            <person name="Barry K.W."/>
            <person name="Choi C."/>
            <person name="Clum A."/>
            <person name="Coughlan A.Y."/>
            <person name="Deshpande S."/>
            <person name="Douglass A.P."/>
            <person name="Hanson S.J."/>
            <person name="Klenk H.-P."/>
            <person name="LaButti K.M."/>
            <person name="Lapidus A."/>
            <person name="Lindquist E.A."/>
            <person name="Lipzen A.M."/>
            <person name="Meier-Kolthoff J.P."/>
            <person name="Ohm R.A."/>
            <person name="Otillar R.P."/>
            <person name="Pangilinan J.L."/>
            <person name="Peng Y."/>
            <person name="Rokas A."/>
            <person name="Rosa C.A."/>
            <person name="Scheuner C."/>
            <person name="Sibirny A.A."/>
            <person name="Slot J.C."/>
            <person name="Stielow J.B."/>
            <person name="Sun H."/>
            <person name="Kurtzman C.P."/>
            <person name="Blackwell M."/>
            <person name="Grigoriev I.V."/>
            <person name="Jeffries T.W."/>
        </authorList>
    </citation>
    <scope>NUCLEOTIDE SEQUENCE [LARGE SCALE GENOMIC DNA]</scope>
    <source>
        <strain evidence="2 3">DSM 6958</strain>
    </source>
</reference>
<evidence type="ECO:0000313" key="3">
    <source>
        <dbReference type="Proteomes" id="UP000095009"/>
    </source>
</evidence>
<feature type="compositionally biased region" description="Polar residues" evidence="1">
    <location>
        <begin position="121"/>
        <end position="140"/>
    </location>
</feature>
<proteinExistence type="predicted"/>
<dbReference type="EMBL" id="KV454412">
    <property type="protein sequence ID" value="ODQ64370.1"/>
    <property type="molecule type" value="Genomic_DNA"/>
</dbReference>
<dbReference type="Proteomes" id="UP000095009">
    <property type="component" value="Unassembled WGS sequence"/>
</dbReference>
<protein>
    <submittedName>
        <fullName evidence="2">Uncharacterized protein</fullName>
    </submittedName>
</protein>
<keyword evidence="3" id="KW-1185">Reference proteome</keyword>
<evidence type="ECO:0000256" key="1">
    <source>
        <dbReference type="SAM" id="MobiDB-lite"/>
    </source>
</evidence>
<organism evidence="2 3">
    <name type="scientific">Nadsonia fulvescens var. elongata DSM 6958</name>
    <dbReference type="NCBI Taxonomy" id="857566"/>
    <lineage>
        <taxon>Eukaryota</taxon>
        <taxon>Fungi</taxon>
        <taxon>Dikarya</taxon>
        <taxon>Ascomycota</taxon>
        <taxon>Saccharomycotina</taxon>
        <taxon>Dipodascomycetes</taxon>
        <taxon>Dipodascales</taxon>
        <taxon>Dipodascales incertae sedis</taxon>
        <taxon>Nadsonia</taxon>
    </lineage>
</organism>
<gene>
    <name evidence="2" type="ORF">NADFUDRAFT_52699</name>
</gene>
<dbReference type="AlphaFoldDB" id="A0A1E3PGC4"/>
<evidence type="ECO:0000313" key="2">
    <source>
        <dbReference type="EMBL" id="ODQ64370.1"/>
    </source>
</evidence>